<gene>
    <name evidence="2" type="ORF">Adt_31059</name>
</gene>
<organism evidence="2 3">
    <name type="scientific">Abeliophyllum distichum</name>
    <dbReference type="NCBI Taxonomy" id="126358"/>
    <lineage>
        <taxon>Eukaryota</taxon>
        <taxon>Viridiplantae</taxon>
        <taxon>Streptophyta</taxon>
        <taxon>Embryophyta</taxon>
        <taxon>Tracheophyta</taxon>
        <taxon>Spermatophyta</taxon>
        <taxon>Magnoliopsida</taxon>
        <taxon>eudicotyledons</taxon>
        <taxon>Gunneridae</taxon>
        <taxon>Pentapetalae</taxon>
        <taxon>asterids</taxon>
        <taxon>lamiids</taxon>
        <taxon>Lamiales</taxon>
        <taxon>Oleaceae</taxon>
        <taxon>Forsythieae</taxon>
        <taxon>Abeliophyllum</taxon>
    </lineage>
</organism>
<keyword evidence="3" id="KW-1185">Reference proteome</keyword>
<protein>
    <submittedName>
        <fullName evidence="2">Uncharacterized protein</fullName>
    </submittedName>
</protein>
<dbReference type="Proteomes" id="UP001604336">
    <property type="component" value="Unassembled WGS sequence"/>
</dbReference>
<sequence length="595" mass="66586">MVAESQVGEVMQLRQCSVGKKESNGGRVPSGKGHATEAMLRRQNEPNVGRVPSRRGHAAEAMLRNHSFPTPLLAKKSFVFFYFTEIFVRVAESEASRRGGDGVSPSVSPSMEGVLPIRGVDVNTEEVMGITSVPREAEDLYKADVVRWTALVVPSIMVAEDLKLLREISSLCSRSPTNEPVIRGGVHYFTLERFYALPRCELSSEDVVLLWSIYEASPSTRRYGFILNRHNCLIELGLMASKHQERSPRSTLARLTKQRPKVLAPGSSEDLRQKKVLEDLSREGNRDEAEAPNVVEIQDTNASEVDVPLTRKKKNPEGSAGGPYDSRKKLRELIGVPSPRIPDDALQNVPFYLSMETQAVKKHFTPRWKEFTLYGDLEDILEVVLATAIRVSGMQLKVLGEFRVHMQEHKKFVAESSKSDKEHMQALEGLQATVDSMRMAYEHLQAELIKSESNVLNLTMQLDNANTAQKFAAEALEATNKEKNWLLGESNSHEQETQSLRESLKVAKKGRNEAEAEVARPLDEKNEMKAKMGNVEAKFVANFHNTKAYTNFSYYFARVGHQKVLNVLRTDHLSIDLGPLEAGFPPPDVEGEEDS</sequence>
<evidence type="ECO:0000256" key="1">
    <source>
        <dbReference type="SAM" id="MobiDB-lite"/>
    </source>
</evidence>
<dbReference type="AlphaFoldDB" id="A0ABD1RD10"/>
<name>A0ABD1RD10_9LAMI</name>
<evidence type="ECO:0000313" key="2">
    <source>
        <dbReference type="EMBL" id="KAL2486303.1"/>
    </source>
</evidence>
<feature type="region of interest" description="Disordered" evidence="1">
    <location>
        <begin position="245"/>
        <end position="269"/>
    </location>
</feature>
<feature type="region of interest" description="Disordered" evidence="1">
    <location>
        <begin position="281"/>
        <end position="328"/>
    </location>
</feature>
<comment type="caution">
    <text evidence="2">The sequence shown here is derived from an EMBL/GenBank/DDBJ whole genome shotgun (WGS) entry which is preliminary data.</text>
</comment>
<accession>A0ABD1RD10</accession>
<reference evidence="3" key="1">
    <citation type="submission" date="2024-07" db="EMBL/GenBank/DDBJ databases">
        <title>Two chromosome-level genome assemblies of Korean endemic species Abeliophyllum distichum and Forsythia ovata (Oleaceae).</title>
        <authorList>
            <person name="Jang H."/>
        </authorList>
    </citation>
    <scope>NUCLEOTIDE SEQUENCE [LARGE SCALE GENOMIC DNA]</scope>
</reference>
<feature type="region of interest" description="Disordered" evidence="1">
    <location>
        <begin position="489"/>
        <end position="522"/>
    </location>
</feature>
<evidence type="ECO:0000313" key="3">
    <source>
        <dbReference type="Proteomes" id="UP001604336"/>
    </source>
</evidence>
<dbReference type="EMBL" id="JBFOLK010000009">
    <property type="protein sequence ID" value="KAL2486303.1"/>
    <property type="molecule type" value="Genomic_DNA"/>
</dbReference>
<feature type="compositionally biased region" description="Basic and acidic residues" evidence="1">
    <location>
        <begin position="502"/>
        <end position="522"/>
    </location>
</feature>
<proteinExistence type="predicted"/>
<feature type="region of interest" description="Disordered" evidence="1">
    <location>
        <begin position="18"/>
        <end position="38"/>
    </location>
</feature>